<keyword evidence="3" id="KW-1185">Reference proteome</keyword>
<feature type="compositionally biased region" description="Low complexity" evidence="1">
    <location>
        <begin position="211"/>
        <end position="221"/>
    </location>
</feature>
<proteinExistence type="predicted"/>
<feature type="region of interest" description="Disordered" evidence="1">
    <location>
        <begin position="87"/>
        <end position="116"/>
    </location>
</feature>
<accession>A0ABX2RWK9</accession>
<feature type="compositionally biased region" description="Low complexity" evidence="1">
    <location>
        <begin position="92"/>
        <end position="107"/>
    </location>
</feature>
<protein>
    <submittedName>
        <fullName evidence="2">Flap endonuclease-1-like 5' DNA nuclease</fullName>
    </submittedName>
</protein>
<sequence length="331" mass="33212">MPSTFGQWLIVILALVLGGAGGWVARGRQAAATAERPEPMVEGDPVVGLSEEEKTAATVTATVDTPQPAATVDVAPAPAAVIDAPTPHDLDAPPAAASLAASHTPLTADDDTAASDTVAGPVDVAADRTDVLDVDDDRTDVAVEADKADEERTVEPVGVAQSAPDTTATAHEVDAEAVAPAAPVEAVAPAEVEAVAPAEVEAVAPAEVEAAAPASPAIPAPRRASDDEAPVASDEPATADADVVATPDAEAPDDFRRIQGVGPKMAAALQTAGIRTYRQLAELDEPALRETIRAAGLRAAPSLATWPQQAKLLAGAGTEAGAVLPEPADQA</sequence>
<gene>
    <name evidence="2" type="ORF">HDA35_005528</name>
</gene>
<dbReference type="Gene3D" id="1.10.150.20">
    <property type="entry name" value="5' to 3' exonuclease, C-terminal subdomain"/>
    <property type="match status" value="1"/>
</dbReference>
<organism evidence="2 3">
    <name type="scientific">Micromonospora purpureochromogenes</name>
    <dbReference type="NCBI Taxonomy" id="47872"/>
    <lineage>
        <taxon>Bacteria</taxon>
        <taxon>Bacillati</taxon>
        <taxon>Actinomycetota</taxon>
        <taxon>Actinomycetes</taxon>
        <taxon>Micromonosporales</taxon>
        <taxon>Micromonosporaceae</taxon>
        <taxon>Micromonospora</taxon>
    </lineage>
</organism>
<name>A0ABX2RWK9_9ACTN</name>
<evidence type="ECO:0000256" key="1">
    <source>
        <dbReference type="SAM" id="MobiDB-lite"/>
    </source>
</evidence>
<reference evidence="2 3" key="1">
    <citation type="submission" date="2020-07" db="EMBL/GenBank/DDBJ databases">
        <title>Sequencing the genomes of 1000 actinobacteria strains.</title>
        <authorList>
            <person name="Klenk H.-P."/>
        </authorList>
    </citation>
    <scope>NUCLEOTIDE SEQUENCE [LARGE SCALE GENOMIC DNA]</scope>
    <source>
        <strain evidence="2 3">DSM 43814</strain>
    </source>
</reference>
<dbReference type="RefSeq" id="WP_179805338.1">
    <property type="nucleotide sequence ID" value="NZ_JACCCQ010000001.1"/>
</dbReference>
<comment type="caution">
    <text evidence="2">The sequence shown here is derived from an EMBL/GenBank/DDBJ whole genome shotgun (WGS) entry which is preliminary data.</text>
</comment>
<dbReference type="EMBL" id="JACCCQ010000001">
    <property type="protein sequence ID" value="NYF59697.1"/>
    <property type="molecule type" value="Genomic_DNA"/>
</dbReference>
<feature type="compositionally biased region" description="Low complexity" evidence="1">
    <location>
        <begin position="234"/>
        <end position="246"/>
    </location>
</feature>
<feature type="region of interest" description="Disordered" evidence="1">
    <location>
        <begin position="211"/>
        <end position="246"/>
    </location>
</feature>
<evidence type="ECO:0000313" key="3">
    <source>
        <dbReference type="Proteomes" id="UP000631553"/>
    </source>
</evidence>
<evidence type="ECO:0000313" key="2">
    <source>
        <dbReference type="EMBL" id="NYF59697.1"/>
    </source>
</evidence>
<dbReference type="Proteomes" id="UP000631553">
    <property type="component" value="Unassembled WGS sequence"/>
</dbReference>